<dbReference type="PANTHER" id="PTHR43394:SF1">
    <property type="entry name" value="ATP-BINDING CASSETTE SUB-FAMILY B MEMBER 10, MITOCHONDRIAL"/>
    <property type="match status" value="1"/>
</dbReference>
<accession>Z9JMZ2</accession>
<dbReference type="GO" id="GO:0016887">
    <property type="term" value="F:ATP hydrolysis activity"/>
    <property type="evidence" value="ECO:0007669"/>
    <property type="project" value="InterPro"/>
</dbReference>
<feature type="compositionally biased region" description="Basic and acidic residues" evidence="5">
    <location>
        <begin position="556"/>
        <end position="579"/>
    </location>
</feature>
<dbReference type="SUPFAM" id="SSF90123">
    <property type="entry name" value="ABC transporter transmembrane region"/>
    <property type="match status" value="1"/>
</dbReference>
<evidence type="ECO:0000256" key="2">
    <source>
        <dbReference type="ARBA" id="ARBA00022692"/>
    </source>
</evidence>
<evidence type="ECO:0000259" key="8">
    <source>
        <dbReference type="PROSITE" id="PS50929"/>
    </source>
</evidence>
<dbReference type="STRING" id="396014.BF93_09530"/>
<organism evidence="9 10">
    <name type="scientific">Brachybacterium phenoliresistens</name>
    <dbReference type="NCBI Taxonomy" id="396014"/>
    <lineage>
        <taxon>Bacteria</taxon>
        <taxon>Bacillati</taxon>
        <taxon>Actinomycetota</taxon>
        <taxon>Actinomycetes</taxon>
        <taxon>Micrococcales</taxon>
        <taxon>Dermabacteraceae</taxon>
        <taxon>Brachybacterium</taxon>
    </lineage>
</organism>
<dbReference type="InterPro" id="IPR011527">
    <property type="entry name" value="ABC1_TM_dom"/>
</dbReference>
<feature type="transmembrane region" description="Helical" evidence="6">
    <location>
        <begin position="20"/>
        <end position="48"/>
    </location>
</feature>
<reference evidence="9 10" key="1">
    <citation type="submission" date="2014-02" db="EMBL/GenBank/DDBJ databases">
        <title>Genome sequence of Brachybacterium phenoliresistens strain W13A50.</title>
        <authorList>
            <person name="Wang X."/>
        </authorList>
    </citation>
    <scope>NUCLEOTIDE SEQUENCE [LARGE SCALE GENOMIC DNA]</scope>
    <source>
        <strain evidence="9 10">W13A50</strain>
    </source>
</reference>
<evidence type="ECO:0000313" key="10">
    <source>
        <dbReference type="Proteomes" id="UP000023067"/>
    </source>
</evidence>
<dbReference type="SUPFAM" id="SSF52540">
    <property type="entry name" value="P-loop containing nucleoside triphosphate hydrolases"/>
    <property type="match status" value="1"/>
</dbReference>
<evidence type="ECO:0000256" key="3">
    <source>
        <dbReference type="ARBA" id="ARBA00022989"/>
    </source>
</evidence>
<keyword evidence="4 6" id="KW-0472">Membrane</keyword>
<dbReference type="RefSeq" id="WP_084148664.1">
    <property type="nucleotide sequence ID" value="NZ_KK070007.1"/>
</dbReference>
<dbReference type="InterPro" id="IPR039421">
    <property type="entry name" value="Type_1_exporter"/>
</dbReference>
<dbReference type="eggNOG" id="COG1132">
    <property type="taxonomic scope" value="Bacteria"/>
</dbReference>
<dbReference type="PROSITE" id="PS50893">
    <property type="entry name" value="ABC_TRANSPORTER_2"/>
    <property type="match status" value="1"/>
</dbReference>
<dbReference type="GO" id="GO:0005886">
    <property type="term" value="C:plasma membrane"/>
    <property type="evidence" value="ECO:0007669"/>
    <property type="project" value="UniProtKB-SubCell"/>
</dbReference>
<dbReference type="GO" id="GO:0005524">
    <property type="term" value="F:ATP binding"/>
    <property type="evidence" value="ECO:0007669"/>
    <property type="project" value="InterPro"/>
</dbReference>
<dbReference type="Gene3D" id="3.40.50.300">
    <property type="entry name" value="P-loop containing nucleotide triphosphate hydrolases"/>
    <property type="match status" value="1"/>
</dbReference>
<dbReference type="PATRIC" id="fig|396014.3.peg.3403"/>
<dbReference type="Pfam" id="PF00005">
    <property type="entry name" value="ABC_tran"/>
    <property type="match status" value="1"/>
</dbReference>
<dbReference type="EMBL" id="JDYK01000024">
    <property type="protein sequence ID" value="EWS79805.1"/>
    <property type="molecule type" value="Genomic_DNA"/>
</dbReference>
<feature type="transmembrane region" description="Helical" evidence="6">
    <location>
        <begin position="245"/>
        <end position="266"/>
    </location>
</feature>
<feature type="transmembrane region" description="Helical" evidence="6">
    <location>
        <begin position="162"/>
        <end position="183"/>
    </location>
</feature>
<dbReference type="InterPro" id="IPR003439">
    <property type="entry name" value="ABC_transporter-like_ATP-bd"/>
</dbReference>
<dbReference type="AlphaFoldDB" id="Z9JMZ2"/>
<dbReference type="HOGENOM" id="CLU_000604_84_3_11"/>
<comment type="caution">
    <text evidence="9">The sequence shown here is derived from an EMBL/GenBank/DDBJ whole genome shotgun (WGS) entry which is preliminary data.</text>
</comment>
<keyword evidence="3 6" id="KW-1133">Transmembrane helix</keyword>
<dbReference type="PANTHER" id="PTHR43394">
    <property type="entry name" value="ATP-DEPENDENT PERMEASE MDL1, MITOCHONDRIAL"/>
    <property type="match status" value="1"/>
</dbReference>
<evidence type="ECO:0000256" key="1">
    <source>
        <dbReference type="ARBA" id="ARBA00004651"/>
    </source>
</evidence>
<evidence type="ECO:0000259" key="7">
    <source>
        <dbReference type="PROSITE" id="PS50893"/>
    </source>
</evidence>
<sequence length="579" mass="58580">MTPAPATGGALLRRALRRRLGLVVPGLLLMATWQICEALVPISIGLIIDHAVVPRDRGALAISVLGLLALFAVLSFGYRWGARRMNTALQREAHDLRVEVARHALLTRGALEGRRPGAVLSLSSADADVAATVFRQIGVGGASLIGILGASAYLLWADPLVGLVVIAGVPLTLAIIAGPSRLISRRSGDQQRAVAEASAVAGDTMAGLRILRAIGGEAWASARYRRASADAARAGVRTADVSGRVAGLGAVAVGLILAGVVVVAGWRVSTGDLSVGQLVSVIGVAVFFAEPIQTLTATMAVLARSHGAAGTIAEFLAAGHDEAAGGARPQGAEVRIDGLALGPGQHLDLQVRDGSLCVIDVADPAAAARLGAALGGGEGADRIRIGGASRAAAPRPLAGCLILAPHAADLFAGTIRSNITMLHDPAAPVDEDVLAASASDEVLGVVTGGLDHEVREAGSNLSGGQRQRIALARALHADPDVLVLEDPTSAVDSVTEWSIARGTARHRRGRTTVVITSSPAFRALADQVVEIPAGDAAAPGGTAAAGGAGAAVSGEDPGRVEGTGRADEDGRALAEECAR</sequence>
<evidence type="ECO:0000256" key="5">
    <source>
        <dbReference type="SAM" id="MobiDB-lite"/>
    </source>
</evidence>
<evidence type="ECO:0000313" key="9">
    <source>
        <dbReference type="EMBL" id="EWS79805.1"/>
    </source>
</evidence>
<name>Z9JMZ2_9MICO</name>
<dbReference type="PROSITE" id="PS50929">
    <property type="entry name" value="ABC_TM1F"/>
    <property type="match status" value="1"/>
</dbReference>
<dbReference type="Gene3D" id="1.20.1560.10">
    <property type="entry name" value="ABC transporter type 1, transmembrane domain"/>
    <property type="match status" value="1"/>
</dbReference>
<keyword evidence="10" id="KW-1185">Reference proteome</keyword>
<feature type="transmembrane region" description="Helical" evidence="6">
    <location>
        <begin position="60"/>
        <end position="81"/>
    </location>
</feature>
<protein>
    <submittedName>
        <fullName evidence="9">ABC transporter</fullName>
    </submittedName>
</protein>
<dbReference type="Proteomes" id="UP000023067">
    <property type="component" value="Unassembled WGS sequence"/>
</dbReference>
<feature type="region of interest" description="Disordered" evidence="5">
    <location>
        <begin position="539"/>
        <end position="579"/>
    </location>
</feature>
<gene>
    <name evidence="9" type="ORF">BF93_09530</name>
</gene>
<feature type="domain" description="ABC transmembrane type-1" evidence="8">
    <location>
        <begin position="26"/>
        <end position="304"/>
    </location>
</feature>
<feature type="transmembrane region" description="Helical" evidence="6">
    <location>
        <begin position="137"/>
        <end position="156"/>
    </location>
</feature>
<keyword evidence="2 6" id="KW-0812">Transmembrane</keyword>
<dbReference type="InterPro" id="IPR017871">
    <property type="entry name" value="ABC_transporter-like_CS"/>
</dbReference>
<dbReference type="CDD" id="cd07346">
    <property type="entry name" value="ABC_6TM_exporters"/>
    <property type="match status" value="1"/>
</dbReference>
<feature type="transmembrane region" description="Helical" evidence="6">
    <location>
        <begin position="278"/>
        <end position="302"/>
    </location>
</feature>
<dbReference type="InterPro" id="IPR027417">
    <property type="entry name" value="P-loop_NTPase"/>
</dbReference>
<comment type="subcellular location">
    <subcellularLocation>
        <location evidence="1">Cell membrane</location>
        <topology evidence="1">Multi-pass membrane protein</topology>
    </subcellularLocation>
</comment>
<proteinExistence type="predicted"/>
<dbReference type="GO" id="GO:0015421">
    <property type="term" value="F:ABC-type oligopeptide transporter activity"/>
    <property type="evidence" value="ECO:0007669"/>
    <property type="project" value="TreeGrafter"/>
</dbReference>
<feature type="domain" description="ABC transporter" evidence="7">
    <location>
        <begin position="327"/>
        <end position="558"/>
    </location>
</feature>
<dbReference type="InterPro" id="IPR036640">
    <property type="entry name" value="ABC1_TM_sf"/>
</dbReference>
<evidence type="ECO:0000256" key="6">
    <source>
        <dbReference type="SAM" id="Phobius"/>
    </source>
</evidence>
<dbReference type="PROSITE" id="PS00211">
    <property type="entry name" value="ABC_TRANSPORTER_1"/>
    <property type="match status" value="1"/>
</dbReference>
<dbReference type="Pfam" id="PF00664">
    <property type="entry name" value="ABC_membrane"/>
    <property type="match status" value="1"/>
</dbReference>
<evidence type="ECO:0000256" key="4">
    <source>
        <dbReference type="ARBA" id="ARBA00023136"/>
    </source>
</evidence>